<feature type="compositionally biased region" description="Basic and acidic residues" evidence="1">
    <location>
        <begin position="38"/>
        <end position="59"/>
    </location>
</feature>
<keyword evidence="3" id="KW-1185">Reference proteome</keyword>
<evidence type="ECO:0000313" key="3">
    <source>
        <dbReference type="Proteomes" id="UP000299290"/>
    </source>
</evidence>
<name>A0A4D4KHT3_9ACTN</name>
<proteinExistence type="predicted"/>
<gene>
    <name evidence="2" type="ORF">SANT12839_093870</name>
</gene>
<dbReference type="AlphaFoldDB" id="A0A4D4KHT3"/>
<evidence type="ECO:0000256" key="1">
    <source>
        <dbReference type="SAM" id="MobiDB-lite"/>
    </source>
</evidence>
<dbReference type="EMBL" id="BJHV01000001">
    <property type="protein sequence ID" value="GDY48505.1"/>
    <property type="molecule type" value="Genomic_DNA"/>
</dbReference>
<evidence type="ECO:0000313" key="2">
    <source>
        <dbReference type="EMBL" id="GDY48505.1"/>
    </source>
</evidence>
<protein>
    <submittedName>
        <fullName evidence="2">Uncharacterized protein</fullName>
    </submittedName>
</protein>
<organism evidence="2 3">
    <name type="scientific">Streptomyces antimycoticus</name>
    <dbReference type="NCBI Taxonomy" id="68175"/>
    <lineage>
        <taxon>Bacteria</taxon>
        <taxon>Bacillati</taxon>
        <taxon>Actinomycetota</taxon>
        <taxon>Actinomycetes</taxon>
        <taxon>Kitasatosporales</taxon>
        <taxon>Streptomycetaceae</taxon>
        <taxon>Streptomyces</taxon>
        <taxon>Streptomyces violaceusniger group</taxon>
    </lineage>
</organism>
<sequence length="59" mass="6593">MDQINLLGGEPYLRKIAVRELIGDGLVPPHGVLPADTPEPKNDGQRQRRDDDNGFDRAR</sequence>
<dbReference type="Proteomes" id="UP000299290">
    <property type="component" value="Unassembled WGS sequence"/>
</dbReference>
<accession>A0A4D4KHT3</accession>
<feature type="region of interest" description="Disordered" evidence="1">
    <location>
        <begin position="25"/>
        <end position="59"/>
    </location>
</feature>
<comment type="caution">
    <text evidence="2">The sequence shown here is derived from an EMBL/GenBank/DDBJ whole genome shotgun (WGS) entry which is preliminary data.</text>
</comment>
<reference evidence="2 3" key="1">
    <citation type="journal article" date="2020" name="Int. J. Syst. Evol. Microbiol.">
        <title>Reclassification of Streptomyces castelarensis and Streptomyces sporoclivatus as later heterotypic synonyms of Streptomyces antimycoticus.</title>
        <authorList>
            <person name="Komaki H."/>
            <person name="Tamura T."/>
        </authorList>
    </citation>
    <scope>NUCLEOTIDE SEQUENCE [LARGE SCALE GENOMIC DNA]</scope>
    <source>
        <strain evidence="2 3">NBRC 12839</strain>
    </source>
</reference>